<evidence type="ECO:0000313" key="2">
    <source>
        <dbReference type="Proteomes" id="UP000887581"/>
    </source>
</evidence>
<name>A0A915Q6Y7_9BILA</name>
<dbReference type="Proteomes" id="UP000887581">
    <property type="component" value="Unplaced"/>
</dbReference>
<evidence type="ECO:0000256" key="1">
    <source>
        <dbReference type="SAM" id="MobiDB-lite"/>
    </source>
</evidence>
<organism evidence="2 3">
    <name type="scientific">Setaria digitata</name>
    <dbReference type="NCBI Taxonomy" id="48799"/>
    <lineage>
        <taxon>Eukaryota</taxon>
        <taxon>Metazoa</taxon>
        <taxon>Ecdysozoa</taxon>
        <taxon>Nematoda</taxon>
        <taxon>Chromadorea</taxon>
        <taxon>Rhabditida</taxon>
        <taxon>Spirurina</taxon>
        <taxon>Spiruromorpha</taxon>
        <taxon>Filarioidea</taxon>
        <taxon>Setariidae</taxon>
        <taxon>Setaria</taxon>
    </lineage>
</organism>
<dbReference type="WBParaSite" id="sdigi.contig73.g3634.t1">
    <property type="protein sequence ID" value="sdigi.contig73.g3634.t1"/>
    <property type="gene ID" value="sdigi.contig73.g3634"/>
</dbReference>
<reference evidence="3" key="1">
    <citation type="submission" date="2022-11" db="UniProtKB">
        <authorList>
            <consortium name="WormBaseParasite"/>
        </authorList>
    </citation>
    <scope>IDENTIFICATION</scope>
</reference>
<protein>
    <submittedName>
        <fullName evidence="3">Uncharacterized protein</fullName>
    </submittedName>
</protein>
<dbReference type="AlphaFoldDB" id="A0A915Q6Y7"/>
<feature type="compositionally biased region" description="Polar residues" evidence="1">
    <location>
        <begin position="233"/>
        <end position="255"/>
    </location>
</feature>
<feature type="compositionally biased region" description="Polar residues" evidence="1">
    <location>
        <begin position="266"/>
        <end position="279"/>
    </location>
</feature>
<sequence length="501" mass="56151">MEWPKFDFVKCSYSQRRQLPDNGKSNCGLKKGRRKAYRSFVTDFENINSVKEEGSAGKKTVQNRSTVTLHQHTGSKKDSFQVDEKLNTKRIPPLSPVLVNGFLRNPLAYSLENSNSNMAEILTSAKCTSLLNPVPVNILQCRSSTTPEFSKSIFTPSHSKKLLLSDINPIFSSRRSEVISEGHDFGNFLGTSDSSIIALKKFEDLTECADICDLKCRGNNKANHDTKLLPPSRTVTSRNIHSSTSSLIFPETPSSSERDRKHLNRNENSPNLTSSPLAYLSDTPSTVQDVRSCSDALQNHSLCVDDSGSVFTAGEQSLDCFSDVTIHEVEASDLDFESMKSTSSPSGNRLKIYDIQDENDEMIYQRPHHRLSKLAETLKRRMLIGSSDLAMWKCEKPKQRPVRQVTVTSSAEQWGLCWTLIKNVNGSETVHVIDSEPIKRAVVQFSRKRSLERNANDGQQGCTPLDSSQQTSNEGIFNLYQPLSKLTTFSGEFILAPRYYR</sequence>
<evidence type="ECO:0000313" key="3">
    <source>
        <dbReference type="WBParaSite" id="sdigi.contig73.g3634.t1"/>
    </source>
</evidence>
<accession>A0A915Q6Y7</accession>
<feature type="region of interest" description="Disordered" evidence="1">
    <location>
        <begin position="223"/>
        <end position="279"/>
    </location>
</feature>
<proteinExistence type="predicted"/>
<keyword evidence="2" id="KW-1185">Reference proteome</keyword>